<dbReference type="Gene3D" id="3.30.590.20">
    <property type="match status" value="1"/>
</dbReference>
<comment type="function">
    <text evidence="10">Catalyzes the synthesis of gamma-glutamylcysteine (gamma-GC).</text>
</comment>
<dbReference type="InterPro" id="IPR011556">
    <property type="entry name" value="Glut_cys_lig_pln_type"/>
</dbReference>
<keyword evidence="9 11" id="KW-1015">Disulfide bond</keyword>
<name>A0A285N9L9_9HYPH</name>
<dbReference type="InterPro" id="IPR014746">
    <property type="entry name" value="Gln_synth/guanido_kin_cat_dom"/>
</dbReference>
<dbReference type="OrthoDB" id="9780152at2"/>
<evidence type="ECO:0000313" key="13">
    <source>
        <dbReference type="Proteomes" id="UP000219439"/>
    </source>
</evidence>
<evidence type="ECO:0000256" key="10">
    <source>
        <dbReference type="PIRNR" id="PIRNR017901"/>
    </source>
</evidence>
<dbReference type="GO" id="GO:0006750">
    <property type="term" value="P:glutathione biosynthetic process"/>
    <property type="evidence" value="ECO:0007669"/>
    <property type="project" value="UniProtKB-UniRule"/>
</dbReference>
<keyword evidence="7 10" id="KW-0067">ATP-binding</keyword>
<accession>A0A285N9L9</accession>
<dbReference type="AlphaFoldDB" id="A0A285N9L9"/>
<evidence type="ECO:0000256" key="8">
    <source>
        <dbReference type="ARBA" id="ARBA00022946"/>
    </source>
</evidence>
<evidence type="ECO:0000256" key="1">
    <source>
        <dbReference type="ARBA" id="ARBA00005006"/>
    </source>
</evidence>
<sequence>MASANINQTSISLENKADLIEAISSGEKPKEQWRIGSEHEKFVFYKNNLAPVPYEGEAGIKRLLEGMEGLLGWKRMEDKGNIIGLIDPIEGGAISLEPGGQFELSGAPLETLHQTCREVHGHLAQLREVADPLGIGFLGLGTSPKWSLEETPVMPKSRYGIMMNYMPKVGTRGLDMMFRSCTIQVNLDFASEADMAKKMRVGLALQPIATALFANSPFLDGQKNGYQSLRGAIWQDLDEDRTGMLPFVFDENFGYEQYVDWALDVPMYFIIRDGTYYDMTGVTFRDYLNGKRMQDTPDTLPSMQDWEDHLTTLFPEVRLKRYIEMRGADGGQWRRICALPALWTGLLYDQTTLDAAWDLVKDWTEEERNALRIGVAKDGLRTPFRGDNVQAIARRVVELSRNGLAARGQKNGAGFDETQYLAALEETVALGMTPSDMLLSRYCNEWGGNIDRVFEDFAY</sequence>
<organism evidence="12 13">
    <name type="scientific">Cohaesibacter gelatinilyticus</name>
    <dbReference type="NCBI Taxonomy" id="372072"/>
    <lineage>
        <taxon>Bacteria</taxon>
        <taxon>Pseudomonadati</taxon>
        <taxon>Pseudomonadota</taxon>
        <taxon>Alphaproteobacteria</taxon>
        <taxon>Hyphomicrobiales</taxon>
        <taxon>Cohaesibacteraceae</taxon>
    </lineage>
</organism>
<comment type="catalytic activity">
    <reaction evidence="10">
        <text>L-cysteine + L-glutamate + ATP = gamma-L-glutamyl-L-cysteine + ADP + phosphate + H(+)</text>
        <dbReference type="Rhea" id="RHEA:13285"/>
        <dbReference type="ChEBI" id="CHEBI:15378"/>
        <dbReference type="ChEBI" id="CHEBI:29985"/>
        <dbReference type="ChEBI" id="CHEBI:30616"/>
        <dbReference type="ChEBI" id="CHEBI:35235"/>
        <dbReference type="ChEBI" id="CHEBI:43474"/>
        <dbReference type="ChEBI" id="CHEBI:58173"/>
        <dbReference type="ChEBI" id="CHEBI:456216"/>
        <dbReference type="EC" id="6.3.2.2"/>
    </reaction>
</comment>
<keyword evidence="5" id="KW-0317">Glutathione biosynthesis</keyword>
<dbReference type="InterPro" id="IPR035434">
    <property type="entry name" value="GCL_bact_plant"/>
</dbReference>
<gene>
    <name evidence="12" type="ORF">SAMN06265368_0160</name>
</gene>
<reference evidence="12 13" key="1">
    <citation type="submission" date="2017-09" db="EMBL/GenBank/DDBJ databases">
        <authorList>
            <person name="Ehlers B."/>
            <person name="Leendertz F.H."/>
        </authorList>
    </citation>
    <scope>NUCLEOTIDE SEQUENCE [LARGE SCALE GENOMIC DNA]</scope>
    <source>
        <strain evidence="12 13">DSM 18289</strain>
    </source>
</reference>
<evidence type="ECO:0000256" key="5">
    <source>
        <dbReference type="ARBA" id="ARBA00022684"/>
    </source>
</evidence>
<keyword evidence="13" id="KW-1185">Reference proteome</keyword>
<protein>
    <recommendedName>
        <fullName evidence="10">Glutamate--cysteine ligase</fullName>
        <ecNumber evidence="10">6.3.2.2</ecNumber>
    </recommendedName>
</protein>
<comment type="similarity">
    <text evidence="2">Belongs to the carboxylate-amine ligase family. Glutamate--cysteine ligase type 2 subfamily.</text>
</comment>
<dbReference type="Proteomes" id="UP000219439">
    <property type="component" value="Unassembled WGS sequence"/>
</dbReference>
<evidence type="ECO:0000256" key="7">
    <source>
        <dbReference type="ARBA" id="ARBA00022840"/>
    </source>
</evidence>
<evidence type="ECO:0000313" key="12">
    <source>
        <dbReference type="EMBL" id="SNZ05603.1"/>
    </source>
</evidence>
<dbReference type="RefSeq" id="WP_097151514.1">
    <property type="nucleotide sequence ID" value="NZ_OBEL01000001.1"/>
</dbReference>
<dbReference type="Pfam" id="PF04107">
    <property type="entry name" value="GCS2"/>
    <property type="match status" value="1"/>
</dbReference>
<comment type="similarity">
    <text evidence="10">Belongs to the glutamate--cysteine ligase type 2 family. EgtA subfamily.</text>
</comment>
<dbReference type="EMBL" id="OBEL01000001">
    <property type="protein sequence ID" value="SNZ05603.1"/>
    <property type="molecule type" value="Genomic_DNA"/>
</dbReference>
<dbReference type="NCBIfam" id="TIGR01436">
    <property type="entry name" value="glu_cys_lig_pln"/>
    <property type="match status" value="1"/>
</dbReference>
<dbReference type="PANTHER" id="PTHR34378:SF1">
    <property type="entry name" value="GLUTAMATE--CYSTEINE LIGASE, CHLOROPLASTIC"/>
    <property type="match status" value="1"/>
</dbReference>
<feature type="disulfide bond" evidence="11">
    <location>
        <begin position="116"/>
        <end position="337"/>
    </location>
</feature>
<comment type="pathway">
    <text evidence="1">Sulfur metabolism; glutathione biosynthesis; glutathione from L-cysteine and L-glutamate: step 1/2.</text>
</comment>
<keyword evidence="8" id="KW-0809">Transit peptide</keyword>
<evidence type="ECO:0000256" key="9">
    <source>
        <dbReference type="ARBA" id="ARBA00023157"/>
    </source>
</evidence>
<dbReference type="PIRSF" id="PIRSF017901">
    <property type="entry name" value="GCL"/>
    <property type="match status" value="1"/>
</dbReference>
<comment type="subunit">
    <text evidence="3">Homodimer or monomer when oxidized or reduced, respectively.</text>
</comment>
<evidence type="ECO:0000256" key="6">
    <source>
        <dbReference type="ARBA" id="ARBA00022741"/>
    </source>
</evidence>
<keyword evidence="4 10" id="KW-0436">Ligase</keyword>
<proteinExistence type="inferred from homology"/>
<evidence type="ECO:0000256" key="2">
    <source>
        <dbReference type="ARBA" id="ARBA00010253"/>
    </source>
</evidence>
<evidence type="ECO:0000256" key="11">
    <source>
        <dbReference type="PIRSR" id="PIRSR017901-50"/>
    </source>
</evidence>
<dbReference type="EC" id="6.3.2.2" evidence="10"/>
<keyword evidence="6 10" id="KW-0547">Nucleotide-binding</keyword>
<dbReference type="InterPro" id="IPR006336">
    <property type="entry name" value="GCS2"/>
</dbReference>
<evidence type="ECO:0000256" key="4">
    <source>
        <dbReference type="ARBA" id="ARBA00022598"/>
    </source>
</evidence>
<evidence type="ECO:0000256" key="3">
    <source>
        <dbReference type="ARBA" id="ARBA00011153"/>
    </source>
</evidence>
<dbReference type="GO" id="GO:0004357">
    <property type="term" value="F:glutamate-cysteine ligase activity"/>
    <property type="evidence" value="ECO:0007669"/>
    <property type="project" value="UniProtKB-UniRule"/>
</dbReference>
<dbReference type="PANTHER" id="PTHR34378">
    <property type="entry name" value="GLUTAMATE--CYSTEINE LIGASE, CHLOROPLASTIC"/>
    <property type="match status" value="1"/>
</dbReference>
<dbReference type="SUPFAM" id="SSF55931">
    <property type="entry name" value="Glutamine synthetase/guanido kinase"/>
    <property type="match status" value="1"/>
</dbReference>
<dbReference type="GO" id="GO:0005524">
    <property type="term" value="F:ATP binding"/>
    <property type="evidence" value="ECO:0007669"/>
    <property type="project" value="UniProtKB-UniRule"/>
</dbReference>